<dbReference type="EC" id="5.2.1.8" evidence="3 11"/>
<dbReference type="GO" id="GO:0003755">
    <property type="term" value="F:peptidyl-prolyl cis-trans isomerase activity"/>
    <property type="evidence" value="ECO:0007669"/>
    <property type="project" value="UniProtKB-UniRule"/>
</dbReference>
<comment type="catalytic activity">
    <reaction evidence="1 11">
        <text>[protein]-peptidylproline (omega=180) = [protein]-peptidylproline (omega=0)</text>
        <dbReference type="Rhea" id="RHEA:16237"/>
        <dbReference type="Rhea" id="RHEA-COMP:10747"/>
        <dbReference type="Rhea" id="RHEA-COMP:10748"/>
        <dbReference type="ChEBI" id="CHEBI:83833"/>
        <dbReference type="ChEBI" id="CHEBI:83834"/>
        <dbReference type="EC" id="5.2.1.8"/>
    </reaction>
</comment>
<dbReference type="SUPFAM" id="SSF102735">
    <property type="entry name" value="Trigger factor ribosome-binding domain"/>
    <property type="match status" value="1"/>
</dbReference>
<evidence type="ECO:0000256" key="1">
    <source>
        <dbReference type="ARBA" id="ARBA00000971"/>
    </source>
</evidence>
<comment type="subcellular location">
    <subcellularLocation>
        <location evidence="11">Cytoplasm</location>
    </subcellularLocation>
    <text evidence="11">About half TF is bound to the ribosome near the polypeptide exit tunnel while the other half is free in the cytoplasm.</text>
</comment>
<evidence type="ECO:0000256" key="2">
    <source>
        <dbReference type="ARBA" id="ARBA00005464"/>
    </source>
</evidence>
<dbReference type="SUPFAM" id="SSF54534">
    <property type="entry name" value="FKBP-like"/>
    <property type="match status" value="1"/>
</dbReference>
<evidence type="ECO:0000256" key="11">
    <source>
        <dbReference type="HAMAP-Rule" id="MF_00303"/>
    </source>
</evidence>
<name>A0A369L664_9ACTN</name>
<evidence type="ECO:0000256" key="8">
    <source>
        <dbReference type="ARBA" id="ARBA00023235"/>
    </source>
</evidence>
<keyword evidence="9 11" id="KW-0131">Cell cycle</keyword>
<feature type="domain" description="Trigger factor C-terminal" evidence="14">
    <location>
        <begin position="277"/>
        <end position="432"/>
    </location>
</feature>
<dbReference type="SUPFAM" id="SSF109998">
    <property type="entry name" value="Triger factor/SurA peptide-binding domain-like"/>
    <property type="match status" value="1"/>
</dbReference>
<keyword evidence="8 11" id="KW-0413">Isomerase</keyword>
<dbReference type="Gene3D" id="3.30.70.1050">
    <property type="entry name" value="Trigger factor ribosome-binding domain"/>
    <property type="match status" value="1"/>
</dbReference>
<dbReference type="AlphaFoldDB" id="A0A369L664"/>
<dbReference type="GO" id="GO:0005737">
    <property type="term" value="C:cytoplasm"/>
    <property type="evidence" value="ECO:0007669"/>
    <property type="project" value="UniProtKB-SubCell"/>
</dbReference>
<evidence type="ECO:0000256" key="3">
    <source>
        <dbReference type="ARBA" id="ARBA00013194"/>
    </source>
</evidence>
<evidence type="ECO:0000256" key="9">
    <source>
        <dbReference type="ARBA" id="ARBA00023306"/>
    </source>
</evidence>
<dbReference type="PANTHER" id="PTHR30560">
    <property type="entry name" value="TRIGGER FACTOR CHAPERONE AND PEPTIDYL-PROLYL CIS/TRANS ISOMERASE"/>
    <property type="match status" value="1"/>
</dbReference>
<dbReference type="Pfam" id="PF05697">
    <property type="entry name" value="Trigger_N"/>
    <property type="match status" value="1"/>
</dbReference>
<gene>
    <name evidence="11 15" type="primary">tig</name>
    <name evidence="15" type="ORF">C1880_06215</name>
</gene>
<feature type="domain" description="Trigger factor ribosome-binding bacterial" evidence="13">
    <location>
        <begin position="7"/>
        <end position="151"/>
    </location>
</feature>
<dbReference type="GO" id="GO:0051301">
    <property type="term" value="P:cell division"/>
    <property type="evidence" value="ECO:0007669"/>
    <property type="project" value="UniProtKB-KW"/>
</dbReference>
<dbReference type="InterPro" id="IPR008880">
    <property type="entry name" value="Trigger_fac_C"/>
</dbReference>
<dbReference type="InterPro" id="IPR046357">
    <property type="entry name" value="PPIase_dom_sf"/>
</dbReference>
<dbReference type="GO" id="GO:0044183">
    <property type="term" value="F:protein folding chaperone"/>
    <property type="evidence" value="ECO:0007669"/>
    <property type="project" value="TreeGrafter"/>
</dbReference>
<dbReference type="Gene3D" id="3.10.50.40">
    <property type="match status" value="1"/>
</dbReference>
<evidence type="ECO:0000259" key="13">
    <source>
        <dbReference type="Pfam" id="PF05697"/>
    </source>
</evidence>
<dbReference type="GO" id="GO:0051083">
    <property type="term" value="P:'de novo' cotranslational protein folding"/>
    <property type="evidence" value="ECO:0007669"/>
    <property type="project" value="TreeGrafter"/>
</dbReference>
<keyword evidence="7 11" id="KW-0143">Chaperone</keyword>
<keyword evidence="5 11" id="KW-0132">Cell division</keyword>
<dbReference type="OrthoDB" id="9767721at2"/>
<dbReference type="InterPro" id="IPR008881">
    <property type="entry name" value="Trigger_fac_ribosome-bd_bac"/>
</dbReference>
<dbReference type="PANTHER" id="PTHR30560:SF3">
    <property type="entry name" value="TRIGGER FACTOR-LIKE PROTEIN TIG, CHLOROPLASTIC"/>
    <property type="match status" value="1"/>
</dbReference>
<dbReference type="Proteomes" id="UP000253792">
    <property type="component" value="Unassembled WGS sequence"/>
</dbReference>
<evidence type="ECO:0000259" key="14">
    <source>
        <dbReference type="Pfam" id="PF05698"/>
    </source>
</evidence>
<dbReference type="GO" id="GO:0015031">
    <property type="term" value="P:protein transport"/>
    <property type="evidence" value="ECO:0007669"/>
    <property type="project" value="UniProtKB-UniRule"/>
</dbReference>
<evidence type="ECO:0000256" key="6">
    <source>
        <dbReference type="ARBA" id="ARBA00023110"/>
    </source>
</evidence>
<organism evidence="15 16">
    <name type="scientific">Senegalimassilia anaerobia</name>
    <dbReference type="NCBI Taxonomy" id="1473216"/>
    <lineage>
        <taxon>Bacteria</taxon>
        <taxon>Bacillati</taxon>
        <taxon>Actinomycetota</taxon>
        <taxon>Coriobacteriia</taxon>
        <taxon>Coriobacteriales</taxon>
        <taxon>Coriobacteriaceae</taxon>
        <taxon>Senegalimassilia</taxon>
    </lineage>
</organism>
<evidence type="ECO:0000256" key="4">
    <source>
        <dbReference type="ARBA" id="ARBA00016902"/>
    </source>
</evidence>
<dbReference type="STRING" id="1034345.GCA_000236865_00088"/>
<dbReference type="GO" id="GO:0043335">
    <property type="term" value="P:protein unfolding"/>
    <property type="evidence" value="ECO:0007669"/>
    <property type="project" value="TreeGrafter"/>
</dbReference>
<keyword evidence="16" id="KW-1185">Reference proteome</keyword>
<dbReference type="GO" id="GO:0043022">
    <property type="term" value="F:ribosome binding"/>
    <property type="evidence" value="ECO:0007669"/>
    <property type="project" value="TreeGrafter"/>
</dbReference>
<dbReference type="InterPro" id="IPR036611">
    <property type="entry name" value="Trigger_fac_ribosome-bd_sf"/>
</dbReference>
<proteinExistence type="inferred from homology"/>
<dbReference type="EMBL" id="PPTP01000005">
    <property type="protein sequence ID" value="RDB55283.1"/>
    <property type="molecule type" value="Genomic_DNA"/>
</dbReference>
<dbReference type="InterPro" id="IPR027304">
    <property type="entry name" value="Trigger_fact/SurA_dom_sf"/>
</dbReference>
<dbReference type="InterPro" id="IPR037041">
    <property type="entry name" value="Trigger_fac_C_sf"/>
</dbReference>
<dbReference type="Pfam" id="PF05698">
    <property type="entry name" value="Trigger_C"/>
    <property type="match status" value="1"/>
</dbReference>
<dbReference type="NCBIfam" id="TIGR00115">
    <property type="entry name" value="tig"/>
    <property type="match status" value="1"/>
</dbReference>
<evidence type="ECO:0000256" key="12">
    <source>
        <dbReference type="SAM" id="MobiDB-lite"/>
    </source>
</evidence>
<comment type="similarity">
    <text evidence="2 11">Belongs to the FKBP-type PPIase family. Tig subfamily.</text>
</comment>
<reference evidence="15 16" key="1">
    <citation type="journal article" date="2018" name="Elife">
        <title>Discovery and characterization of a prevalent human gut bacterial enzyme sufficient for the inactivation of a family of plant toxins.</title>
        <authorList>
            <person name="Koppel N."/>
            <person name="Bisanz J.E."/>
            <person name="Pandelia M.E."/>
            <person name="Turnbaugh P.J."/>
            <person name="Balskus E.P."/>
        </authorList>
    </citation>
    <scope>NUCLEOTIDE SEQUENCE [LARGE SCALE GENOMIC DNA]</scope>
    <source>
        <strain evidence="16">anaerobia AP69FAA</strain>
    </source>
</reference>
<accession>A0A369L664</accession>
<comment type="domain">
    <text evidence="11">Consists of 3 domains; the N-terminus binds the ribosome, the middle domain has PPIase activity, while the C-terminus has intrinsic chaperone activity on its own.</text>
</comment>
<dbReference type="PIRSF" id="PIRSF003095">
    <property type="entry name" value="Trigger_factor"/>
    <property type="match status" value="1"/>
</dbReference>
<dbReference type="HAMAP" id="MF_00303">
    <property type="entry name" value="Trigger_factor_Tig"/>
    <property type="match status" value="1"/>
</dbReference>
<dbReference type="InterPro" id="IPR005215">
    <property type="entry name" value="Trig_fac"/>
</dbReference>
<evidence type="ECO:0000256" key="7">
    <source>
        <dbReference type="ARBA" id="ARBA00023186"/>
    </source>
</evidence>
<evidence type="ECO:0000256" key="10">
    <source>
        <dbReference type="ARBA" id="ARBA00029986"/>
    </source>
</evidence>
<comment type="function">
    <text evidence="11">Involved in protein export. Acts as a chaperone by maintaining the newly synthesized protein in an open conformation. Functions as a peptidyl-prolyl cis-trans isomerase.</text>
</comment>
<dbReference type="Gene3D" id="1.10.3120.10">
    <property type="entry name" value="Trigger factor, C-terminal domain"/>
    <property type="match status" value="1"/>
</dbReference>
<evidence type="ECO:0000313" key="16">
    <source>
        <dbReference type="Proteomes" id="UP000253792"/>
    </source>
</evidence>
<evidence type="ECO:0000313" key="15">
    <source>
        <dbReference type="EMBL" id="RDB55283.1"/>
    </source>
</evidence>
<protein>
    <recommendedName>
        <fullName evidence="4 11">Trigger factor</fullName>
        <shortName evidence="11">TF</shortName>
        <ecNumber evidence="3 11">5.2.1.8</ecNumber>
    </recommendedName>
    <alternativeName>
        <fullName evidence="10 11">PPIase</fullName>
    </alternativeName>
</protein>
<keyword evidence="6 11" id="KW-0697">Rotamase</keyword>
<evidence type="ECO:0000256" key="5">
    <source>
        <dbReference type="ARBA" id="ARBA00022618"/>
    </source>
</evidence>
<comment type="caution">
    <text evidence="15">The sequence shown here is derived from an EMBL/GenBank/DDBJ whole genome shotgun (WGS) entry which is preliminary data.</text>
</comment>
<sequence>MEDSYVETKVEALEGNRAKVTITLDAKDVDARIKNTYKEFANKYNFPGFRKGKAPRPIIDNALGKDAVRASVADEVVNGLSPIAIDEKGLFPISKPEFAEEPGLVEDGKEYSYTFTIECKPEVELDSYEPVEIELPGEEATDEEVEDQIEHFREHYFTFKDAPANTKVKVDSELTIAMKSTDDKGEAIESLSTEERPYTMGAGLLPEEFEEKLVGLKKGQTAEFDLDMPANPPVLLRALKDKTEKIHFDVEVKAVRKKILPEVTDEWVKETLGFENVEELRTRLAESLTAQKKSMLPGLKERACLNKLIERMDVEVPAAMAEAAEANLLQELFQQLQASGMSFDAYLQQMGLKAENFKDDIKLQAADNVKQDLALDAWARHFDMQVSDADVTMEFVKSGVEDPAALEEDWRKNGQLHMVREGVLRTKAVTDLMDKAVVTEVQPKAADEKPAKKTAKKAAKADDAE</sequence>
<keyword evidence="11" id="KW-0963">Cytoplasm</keyword>
<feature type="region of interest" description="Disordered" evidence="12">
    <location>
        <begin position="442"/>
        <end position="465"/>
    </location>
</feature>